<proteinExistence type="predicted"/>
<organism evidence="1">
    <name type="scientific">Amphimedon queenslandica</name>
    <name type="common">Sponge</name>
    <dbReference type="NCBI Taxonomy" id="400682"/>
    <lineage>
        <taxon>Eukaryota</taxon>
        <taxon>Metazoa</taxon>
        <taxon>Porifera</taxon>
        <taxon>Demospongiae</taxon>
        <taxon>Heteroscleromorpha</taxon>
        <taxon>Haplosclerida</taxon>
        <taxon>Niphatidae</taxon>
        <taxon>Amphimedon</taxon>
    </lineage>
</organism>
<sequence>SEKEESKRKMTKAMQMEIDHLRSSLQSKTEWQAQEEKLTQLKKADKSKHKWLDGAGRKVLDVEMEEQLFHWIAGLRERNIRVSRSMIMRQATAASSNDSFKASTAAACISKLVDFIIHLRKLQLSQKYSLNCIFAMDETACWFDMPGDTTIHHTGARSVPVKSTGHEKDHYTVVLTAKADGTKLKPFVVFKGQGTLSFSNRLMILDAYCCHISDAVKEECSRLKLETAIIPGGCTRYIKAADV</sequence>
<dbReference type="GO" id="GO:0005634">
    <property type="term" value="C:nucleus"/>
    <property type="evidence" value="ECO:0007669"/>
    <property type="project" value="TreeGrafter"/>
</dbReference>
<dbReference type="OMA" id="AYCCHIS"/>
<dbReference type="InParanoid" id="A0A1X7TW17"/>
<dbReference type="STRING" id="400682.A0A1X7TW17"/>
<protein>
    <recommendedName>
        <fullName evidence="2">DDE-1 domain-containing protein</fullName>
    </recommendedName>
</protein>
<dbReference type="OrthoDB" id="10060239at2759"/>
<dbReference type="AlphaFoldDB" id="A0A1X7TW17"/>
<reference evidence="1" key="1">
    <citation type="submission" date="2017-05" db="UniProtKB">
        <authorList>
            <consortium name="EnsemblMetazoa"/>
        </authorList>
    </citation>
    <scope>IDENTIFICATION</scope>
</reference>
<evidence type="ECO:0008006" key="2">
    <source>
        <dbReference type="Google" id="ProtNLM"/>
    </source>
</evidence>
<dbReference type="GO" id="GO:0003677">
    <property type="term" value="F:DNA binding"/>
    <property type="evidence" value="ECO:0007669"/>
    <property type="project" value="TreeGrafter"/>
</dbReference>
<dbReference type="EnsemblMetazoa" id="Aqu2.1.19585_001">
    <property type="protein sequence ID" value="Aqu2.1.19585_001"/>
    <property type="gene ID" value="Aqu2.1.19585"/>
</dbReference>
<accession>A0A1X7TW17</accession>
<dbReference type="InterPro" id="IPR050863">
    <property type="entry name" value="CenT-Element_Derived"/>
</dbReference>
<dbReference type="eggNOG" id="KOG3105">
    <property type="taxonomic scope" value="Eukaryota"/>
</dbReference>
<dbReference type="PANTHER" id="PTHR19303">
    <property type="entry name" value="TRANSPOSON"/>
    <property type="match status" value="1"/>
</dbReference>
<name>A0A1X7TW17_AMPQE</name>
<evidence type="ECO:0000313" key="1">
    <source>
        <dbReference type="EnsemblMetazoa" id="Aqu2.1.19585_001"/>
    </source>
</evidence>